<protein>
    <submittedName>
        <fullName evidence="1">Growth arrest-specific protein 2</fullName>
    </submittedName>
</protein>
<dbReference type="Proteomes" id="UP001279410">
    <property type="component" value="Unassembled WGS sequence"/>
</dbReference>
<keyword evidence="2" id="KW-1185">Reference proteome</keyword>
<accession>A0AAD3NNF1</accession>
<sequence length="119" mass="13830">MTISSAEYKHRPGPSQSSGYNQWLPYRHSASLLPAKDLAFWLNTMMVFCVGGELHTVQPIMRFCNRHYYFSVHFLPGHVTPRRQMREKVMCRLIPRNNSPAGRLAAARLIGDRRMRSLR</sequence>
<reference evidence="1" key="1">
    <citation type="submission" date="2022-08" db="EMBL/GenBank/DDBJ databases">
        <title>Genome sequencing of akame (Lates japonicus).</title>
        <authorList>
            <person name="Hashiguchi Y."/>
            <person name="Takahashi H."/>
        </authorList>
    </citation>
    <scope>NUCLEOTIDE SEQUENCE</scope>
    <source>
        <strain evidence="1">Kochi</strain>
    </source>
</reference>
<proteinExistence type="predicted"/>
<name>A0AAD3NNF1_LATJO</name>
<dbReference type="EMBL" id="BRZM01002708">
    <property type="protein sequence ID" value="GLD75114.1"/>
    <property type="molecule type" value="Genomic_DNA"/>
</dbReference>
<comment type="caution">
    <text evidence="1">The sequence shown here is derived from an EMBL/GenBank/DDBJ whole genome shotgun (WGS) entry which is preliminary data.</text>
</comment>
<organism evidence="1 2">
    <name type="scientific">Lates japonicus</name>
    <name type="common">Japanese lates</name>
    <dbReference type="NCBI Taxonomy" id="270547"/>
    <lineage>
        <taxon>Eukaryota</taxon>
        <taxon>Metazoa</taxon>
        <taxon>Chordata</taxon>
        <taxon>Craniata</taxon>
        <taxon>Vertebrata</taxon>
        <taxon>Euteleostomi</taxon>
        <taxon>Actinopterygii</taxon>
        <taxon>Neopterygii</taxon>
        <taxon>Teleostei</taxon>
        <taxon>Neoteleostei</taxon>
        <taxon>Acanthomorphata</taxon>
        <taxon>Carangaria</taxon>
        <taxon>Carangaria incertae sedis</taxon>
        <taxon>Centropomidae</taxon>
        <taxon>Lates</taxon>
    </lineage>
</organism>
<gene>
    <name evidence="1" type="ORF">AKAME5_002644700</name>
</gene>
<evidence type="ECO:0000313" key="2">
    <source>
        <dbReference type="Proteomes" id="UP001279410"/>
    </source>
</evidence>
<evidence type="ECO:0000313" key="1">
    <source>
        <dbReference type="EMBL" id="GLD75114.1"/>
    </source>
</evidence>
<dbReference type="AlphaFoldDB" id="A0AAD3NNF1"/>